<evidence type="ECO:0000313" key="13">
    <source>
        <dbReference type="Proteomes" id="UP000183071"/>
    </source>
</evidence>
<dbReference type="AlphaFoldDB" id="A0A0N0CFW0"/>
<dbReference type="PANTHER" id="PTHR43731">
    <property type="entry name" value="RHOMBOID PROTEASE"/>
    <property type="match status" value="1"/>
</dbReference>
<dbReference type="GO" id="GO:0016020">
    <property type="term" value="C:membrane"/>
    <property type="evidence" value="ECO:0007669"/>
    <property type="project" value="UniProtKB-SubCell"/>
</dbReference>
<reference evidence="10 12" key="1">
    <citation type="submission" date="2015-07" db="EMBL/GenBank/DDBJ databases">
        <title>Genome of Polaribacter dokdonenesis DSW-5, isolated from seawater off Dokdo in Korea.</title>
        <authorList>
            <person name="Yoon K."/>
            <person name="Song J.Y."/>
            <person name="Kim J.F."/>
        </authorList>
    </citation>
    <scope>NUCLEOTIDE SEQUENCE [LARGE SCALE GENOMIC DNA]</scope>
    <source>
        <strain evidence="10 12">DSW-5</strain>
    </source>
</reference>
<evidence type="ECO:0000313" key="11">
    <source>
        <dbReference type="EMBL" id="SEE46321.1"/>
    </source>
</evidence>
<dbReference type="PANTHER" id="PTHR43731:SF14">
    <property type="entry name" value="PRESENILIN-ASSOCIATED RHOMBOID-LIKE PROTEIN, MITOCHONDRIAL"/>
    <property type="match status" value="1"/>
</dbReference>
<dbReference type="Pfam" id="PF20216">
    <property type="entry name" value="DUF6576"/>
    <property type="match status" value="1"/>
</dbReference>
<comment type="caution">
    <text evidence="10">The sequence shown here is derived from an EMBL/GenBank/DDBJ whole genome shotgun (WGS) entry which is preliminary data.</text>
</comment>
<dbReference type="Pfam" id="PF01694">
    <property type="entry name" value="Rhomboid"/>
    <property type="match status" value="1"/>
</dbReference>
<proteinExistence type="inferred from homology"/>
<feature type="transmembrane region" description="Helical" evidence="7">
    <location>
        <begin position="104"/>
        <end position="122"/>
    </location>
</feature>
<keyword evidence="5 7" id="KW-1133">Transmembrane helix</keyword>
<evidence type="ECO:0000256" key="7">
    <source>
        <dbReference type="SAM" id="Phobius"/>
    </source>
</evidence>
<comment type="similarity">
    <text evidence="2">Belongs to the peptidase S54 family.</text>
</comment>
<dbReference type="SUPFAM" id="SSF144091">
    <property type="entry name" value="Rhomboid-like"/>
    <property type="match status" value="1"/>
</dbReference>
<evidence type="ECO:0000259" key="9">
    <source>
        <dbReference type="Pfam" id="PF20216"/>
    </source>
</evidence>
<keyword evidence="4" id="KW-0378">Hydrolase</keyword>
<evidence type="ECO:0000259" key="8">
    <source>
        <dbReference type="Pfam" id="PF01694"/>
    </source>
</evidence>
<dbReference type="InterPro" id="IPR022764">
    <property type="entry name" value="Peptidase_S54_rhomboid_dom"/>
</dbReference>
<dbReference type="Proteomes" id="UP000037716">
    <property type="component" value="Unassembled WGS sequence"/>
</dbReference>
<feature type="domain" description="Peptidase S54 rhomboid" evidence="8">
    <location>
        <begin position="64"/>
        <end position="206"/>
    </location>
</feature>
<dbReference type="RefSeq" id="WP_053974577.1">
    <property type="nucleotide sequence ID" value="NZ_FNUE01000002.1"/>
</dbReference>
<dbReference type="EMBL" id="LGBR01000001">
    <property type="protein sequence ID" value="KOY52478.1"/>
    <property type="molecule type" value="Genomic_DNA"/>
</dbReference>
<dbReference type="InterPro" id="IPR050925">
    <property type="entry name" value="Rhomboid_protease_S54"/>
</dbReference>
<dbReference type="InterPro" id="IPR035952">
    <property type="entry name" value="Rhomboid-like_sf"/>
</dbReference>
<accession>A0A0N0CFW0</accession>
<feature type="transmembrane region" description="Helical" evidence="7">
    <location>
        <begin position="185"/>
        <end position="206"/>
    </location>
</feature>
<gene>
    <name evidence="10" type="ORF">I602_2038</name>
    <name evidence="11" type="ORF">SAMN05444353_1809</name>
</gene>
<dbReference type="GO" id="GO:0006508">
    <property type="term" value="P:proteolysis"/>
    <property type="evidence" value="ECO:0007669"/>
    <property type="project" value="UniProtKB-KW"/>
</dbReference>
<evidence type="ECO:0000313" key="12">
    <source>
        <dbReference type="Proteomes" id="UP000037716"/>
    </source>
</evidence>
<evidence type="ECO:0000313" key="10">
    <source>
        <dbReference type="EMBL" id="KOY52478.1"/>
    </source>
</evidence>
<keyword evidence="6 7" id="KW-0472">Membrane</keyword>
<feature type="domain" description="DUF6576" evidence="9">
    <location>
        <begin position="252"/>
        <end position="279"/>
    </location>
</feature>
<evidence type="ECO:0000256" key="6">
    <source>
        <dbReference type="ARBA" id="ARBA00023136"/>
    </source>
</evidence>
<dbReference type="Gene3D" id="1.20.1540.10">
    <property type="entry name" value="Rhomboid-like"/>
    <property type="match status" value="1"/>
</dbReference>
<dbReference type="OrthoDB" id="680602at2"/>
<name>A0A0N0CFW0_9FLAO</name>
<dbReference type="Proteomes" id="UP000183071">
    <property type="component" value="Unassembled WGS sequence"/>
</dbReference>
<reference evidence="11 13" key="2">
    <citation type="submission" date="2016-10" db="EMBL/GenBank/DDBJ databases">
        <authorList>
            <person name="Varghese N."/>
            <person name="Submissions S."/>
        </authorList>
    </citation>
    <scope>NUCLEOTIDE SEQUENCE [LARGE SCALE GENOMIC DNA]</scope>
    <source>
        <strain evidence="11 13">DSW-5</strain>
    </source>
</reference>
<evidence type="ECO:0000256" key="1">
    <source>
        <dbReference type="ARBA" id="ARBA00004141"/>
    </source>
</evidence>
<feature type="transmembrane region" description="Helical" evidence="7">
    <location>
        <begin position="134"/>
        <end position="154"/>
    </location>
</feature>
<protein>
    <submittedName>
        <fullName evidence="11">Membrane associated serine protease, rhomboid family</fullName>
    </submittedName>
    <submittedName>
        <fullName evidence="10">Rhomboid family protein</fullName>
    </submittedName>
</protein>
<evidence type="ECO:0000256" key="3">
    <source>
        <dbReference type="ARBA" id="ARBA00022692"/>
    </source>
</evidence>
<keyword evidence="13" id="KW-1185">Reference proteome</keyword>
<evidence type="ECO:0000256" key="2">
    <source>
        <dbReference type="ARBA" id="ARBA00009045"/>
    </source>
</evidence>
<dbReference type="EMBL" id="FNUE01000002">
    <property type="protein sequence ID" value="SEE46321.1"/>
    <property type="molecule type" value="Genomic_DNA"/>
</dbReference>
<comment type="subcellular location">
    <subcellularLocation>
        <location evidence="1">Membrane</location>
        <topology evidence="1">Multi-pass membrane protein</topology>
    </subcellularLocation>
</comment>
<organism evidence="10 12">
    <name type="scientific">Polaribacter dokdonensis DSW-5</name>
    <dbReference type="NCBI Taxonomy" id="1300348"/>
    <lineage>
        <taxon>Bacteria</taxon>
        <taxon>Pseudomonadati</taxon>
        <taxon>Bacteroidota</taxon>
        <taxon>Flavobacteriia</taxon>
        <taxon>Flavobacteriales</taxon>
        <taxon>Flavobacteriaceae</taxon>
    </lineage>
</organism>
<dbReference type="STRING" id="1300348.I602_2038"/>
<feature type="transmembrane region" description="Helical" evidence="7">
    <location>
        <begin position="68"/>
        <end position="92"/>
    </location>
</feature>
<sequence length="285" mass="32468">MSILDNLRVRYKQGNIVEKLIYINIAVFAVTLLINVVEGLYANQQNFIVNWFSLDHSINSLLTKPWTIISYGFLHADFLHILMNLIVLYFIGNLFLEYFTQKQLLTFYFLGTFFGGVLYLFSQNYFPLFEGSNSVLVGASAGISAIFIGIATYIPNYQIKLRFIGFVKLWHLAAFWIGLDVIGLIGTNAGGHFAHLGGALFGFLYVNQASNKEIKLFDFFSNLFKKKEKPLRTVHKSKSNKRTTTTQNTDLTQKQVDAILDKISKSGYDTLTKSEKEFLFKQGKK</sequence>
<dbReference type="GO" id="GO:0004252">
    <property type="term" value="F:serine-type endopeptidase activity"/>
    <property type="evidence" value="ECO:0007669"/>
    <property type="project" value="InterPro"/>
</dbReference>
<evidence type="ECO:0000256" key="4">
    <source>
        <dbReference type="ARBA" id="ARBA00022801"/>
    </source>
</evidence>
<feature type="transmembrane region" description="Helical" evidence="7">
    <location>
        <begin position="161"/>
        <end position="179"/>
    </location>
</feature>
<dbReference type="InterPro" id="IPR046483">
    <property type="entry name" value="DUF6576"/>
</dbReference>
<keyword evidence="3 7" id="KW-0812">Transmembrane</keyword>
<evidence type="ECO:0000256" key="5">
    <source>
        <dbReference type="ARBA" id="ARBA00022989"/>
    </source>
</evidence>
<keyword evidence="11" id="KW-0645">Protease</keyword>
<dbReference type="PATRIC" id="fig|1300348.6.peg.2039"/>
<feature type="transmembrane region" description="Helical" evidence="7">
    <location>
        <begin position="21"/>
        <end position="42"/>
    </location>
</feature>